<evidence type="ECO:0000256" key="1">
    <source>
        <dbReference type="ARBA" id="ARBA00022603"/>
    </source>
</evidence>
<evidence type="ECO:0000313" key="6">
    <source>
        <dbReference type="Proteomes" id="UP001141434"/>
    </source>
</evidence>
<dbReference type="Gene3D" id="3.40.50.150">
    <property type="entry name" value="Vaccinia Virus protein VP39"/>
    <property type="match status" value="1"/>
</dbReference>
<name>A0A9W9F958_9EURO</name>
<dbReference type="EMBL" id="JAPMSZ010000007">
    <property type="protein sequence ID" value="KAJ5095960.1"/>
    <property type="molecule type" value="Genomic_DNA"/>
</dbReference>
<keyword evidence="3" id="KW-0949">S-adenosyl-L-methionine</keyword>
<gene>
    <name evidence="5" type="ORF">NUU61_005316</name>
</gene>
<dbReference type="AlphaFoldDB" id="A0A9W9F958"/>
<dbReference type="PANTHER" id="PTHR43712">
    <property type="entry name" value="PUTATIVE (AFU_ORTHOLOGUE AFUA_4G14580)-RELATED"/>
    <property type="match status" value="1"/>
</dbReference>
<evidence type="ECO:0000259" key="4">
    <source>
        <dbReference type="Pfam" id="PF00891"/>
    </source>
</evidence>
<dbReference type="SUPFAM" id="SSF53335">
    <property type="entry name" value="S-adenosyl-L-methionine-dependent methyltransferases"/>
    <property type="match status" value="1"/>
</dbReference>
<organism evidence="5 6">
    <name type="scientific">Penicillium alfredii</name>
    <dbReference type="NCBI Taxonomy" id="1506179"/>
    <lineage>
        <taxon>Eukaryota</taxon>
        <taxon>Fungi</taxon>
        <taxon>Dikarya</taxon>
        <taxon>Ascomycota</taxon>
        <taxon>Pezizomycotina</taxon>
        <taxon>Eurotiomycetes</taxon>
        <taxon>Eurotiomycetidae</taxon>
        <taxon>Eurotiales</taxon>
        <taxon>Aspergillaceae</taxon>
        <taxon>Penicillium</taxon>
    </lineage>
</organism>
<dbReference type="PANTHER" id="PTHR43712:SF1">
    <property type="entry name" value="HYPOTHETICAL O-METHYLTRANSFERASE (EUROFUNG)-RELATED"/>
    <property type="match status" value="1"/>
</dbReference>
<dbReference type="GeneID" id="81395066"/>
<dbReference type="InterPro" id="IPR016461">
    <property type="entry name" value="COMT-like"/>
</dbReference>
<evidence type="ECO:0000256" key="3">
    <source>
        <dbReference type="ARBA" id="ARBA00022691"/>
    </source>
</evidence>
<dbReference type="InterPro" id="IPR029063">
    <property type="entry name" value="SAM-dependent_MTases_sf"/>
</dbReference>
<dbReference type="Pfam" id="PF00891">
    <property type="entry name" value="Methyltransf_2"/>
    <property type="match status" value="1"/>
</dbReference>
<dbReference type="OrthoDB" id="2410195at2759"/>
<keyword evidence="1 5" id="KW-0489">Methyltransferase</keyword>
<comment type="caution">
    <text evidence="5">The sequence shown here is derived from an EMBL/GenBank/DDBJ whole genome shotgun (WGS) entry which is preliminary data.</text>
</comment>
<feature type="domain" description="O-methyltransferase C-terminal" evidence="4">
    <location>
        <begin position="49"/>
        <end position="188"/>
    </location>
</feature>
<dbReference type="Proteomes" id="UP001141434">
    <property type="component" value="Unassembled WGS sequence"/>
</dbReference>
<reference evidence="5" key="1">
    <citation type="submission" date="2022-11" db="EMBL/GenBank/DDBJ databases">
        <authorList>
            <person name="Petersen C."/>
        </authorList>
    </citation>
    <scope>NUCLEOTIDE SEQUENCE</scope>
    <source>
        <strain evidence="5">IBT 34128</strain>
    </source>
</reference>
<dbReference type="GO" id="GO:0032259">
    <property type="term" value="P:methylation"/>
    <property type="evidence" value="ECO:0007669"/>
    <property type="project" value="UniProtKB-KW"/>
</dbReference>
<evidence type="ECO:0000256" key="2">
    <source>
        <dbReference type="ARBA" id="ARBA00022679"/>
    </source>
</evidence>
<dbReference type="PROSITE" id="PS51683">
    <property type="entry name" value="SAM_OMT_II"/>
    <property type="match status" value="1"/>
</dbReference>
<reference evidence="5" key="2">
    <citation type="journal article" date="2023" name="IMA Fungus">
        <title>Comparative genomic study of the Penicillium genus elucidates a diverse pangenome and 15 lateral gene transfer events.</title>
        <authorList>
            <person name="Petersen C."/>
            <person name="Sorensen T."/>
            <person name="Nielsen M.R."/>
            <person name="Sondergaard T.E."/>
            <person name="Sorensen J.L."/>
            <person name="Fitzpatrick D.A."/>
            <person name="Frisvad J.C."/>
            <person name="Nielsen K.L."/>
        </authorList>
    </citation>
    <scope>NUCLEOTIDE SEQUENCE</scope>
    <source>
        <strain evidence="5">IBT 34128</strain>
    </source>
</reference>
<accession>A0A9W9F958</accession>
<proteinExistence type="predicted"/>
<keyword evidence="6" id="KW-1185">Reference proteome</keyword>
<dbReference type="GO" id="GO:0044550">
    <property type="term" value="P:secondary metabolite biosynthetic process"/>
    <property type="evidence" value="ECO:0007669"/>
    <property type="project" value="UniProtKB-ARBA"/>
</dbReference>
<dbReference type="InterPro" id="IPR001077">
    <property type="entry name" value="COMT_C"/>
</dbReference>
<dbReference type="GO" id="GO:0008171">
    <property type="term" value="F:O-methyltransferase activity"/>
    <property type="evidence" value="ECO:0007669"/>
    <property type="project" value="InterPro"/>
</dbReference>
<keyword evidence="2" id="KW-0808">Transferase</keyword>
<dbReference type="RefSeq" id="XP_056511511.1">
    <property type="nucleotide sequence ID" value="XM_056655898.1"/>
</dbReference>
<evidence type="ECO:0000313" key="5">
    <source>
        <dbReference type="EMBL" id="KAJ5095960.1"/>
    </source>
</evidence>
<sequence>MTPPATVAALQAAMAASETTEWLEGLEPFNTEAQKISELPPAASKKAFFVEIGGGYGHQCINLAKKYPGLERRLIFQDLPEVVNKLPPIDGVRIMAHSLFEKQIIRGSRFYYLRQVLRNWPDDEVIKILQNIAANMSHRSRILIDDIVLPDSHAPWQATLADMLLMIGVGTKERSRKKWESLAERAGLRIEQVHSYVKAGCPAVVVLALK</sequence>
<protein>
    <submittedName>
        <fullName evidence="5">S-adenosyl-L-methionine-dependent methyltransferase</fullName>
    </submittedName>
</protein>